<dbReference type="EMBL" id="FWFL01000009">
    <property type="protein sequence ID" value="SLN58637.1"/>
    <property type="molecule type" value="Genomic_DNA"/>
</dbReference>
<organism evidence="1 2">
    <name type="scientific">Roseovarius litorisediminis</name>
    <dbReference type="NCBI Taxonomy" id="1312363"/>
    <lineage>
        <taxon>Bacteria</taxon>
        <taxon>Pseudomonadati</taxon>
        <taxon>Pseudomonadota</taxon>
        <taxon>Alphaproteobacteria</taxon>
        <taxon>Rhodobacterales</taxon>
        <taxon>Roseobacteraceae</taxon>
        <taxon>Roseovarius</taxon>
    </lineage>
</organism>
<gene>
    <name evidence="1" type="ORF">PEL8287_03147</name>
</gene>
<keyword evidence="2" id="KW-1185">Reference proteome</keyword>
<accession>A0A1Y5T9U5</accession>
<evidence type="ECO:0000313" key="2">
    <source>
        <dbReference type="Proteomes" id="UP000193827"/>
    </source>
</evidence>
<dbReference type="AlphaFoldDB" id="A0A1Y5T9U5"/>
<name>A0A1Y5T9U5_9RHOB</name>
<dbReference type="Proteomes" id="UP000193827">
    <property type="component" value="Unassembled WGS sequence"/>
</dbReference>
<proteinExistence type="predicted"/>
<protein>
    <submittedName>
        <fullName evidence="1">Uncharacterized protein</fullName>
    </submittedName>
</protein>
<evidence type="ECO:0000313" key="1">
    <source>
        <dbReference type="EMBL" id="SLN58637.1"/>
    </source>
</evidence>
<reference evidence="1 2" key="1">
    <citation type="submission" date="2017-03" db="EMBL/GenBank/DDBJ databases">
        <authorList>
            <person name="Afonso C.L."/>
            <person name="Miller P.J."/>
            <person name="Scott M.A."/>
            <person name="Spackman E."/>
            <person name="Goraichik I."/>
            <person name="Dimitrov K.M."/>
            <person name="Suarez D.L."/>
            <person name="Swayne D.E."/>
        </authorList>
    </citation>
    <scope>NUCLEOTIDE SEQUENCE [LARGE SCALE GENOMIC DNA]</scope>
    <source>
        <strain evidence="1 2">CECT 8287</strain>
    </source>
</reference>
<sequence>MIGYETSLILIGRIDEVSAALFALGGEALIRPALPR</sequence>